<dbReference type="EMBL" id="AP022597">
    <property type="protein sequence ID" value="BBY72497.1"/>
    <property type="molecule type" value="Genomic_DNA"/>
</dbReference>
<dbReference type="PANTHER" id="PTHR34075">
    <property type="entry name" value="BLR3430 PROTEIN"/>
    <property type="match status" value="1"/>
</dbReference>
<dbReference type="SUPFAM" id="SSF50249">
    <property type="entry name" value="Nucleic acid-binding proteins"/>
    <property type="match status" value="1"/>
</dbReference>
<dbReference type="Pfam" id="PF12172">
    <property type="entry name" value="zf-ChsH2"/>
    <property type="match status" value="1"/>
</dbReference>
<accession>A0ABN6AZU5</accession>
<feature type="domain" description="ChsH2 C-terminal OB-fold" evidence="1">
    <location>
        <begin position="59"/>
        <end position="123"/>
    </location>
</feature>
<dbReference type="InterPro" id="IPR012340">
    <property type="entry name" value="NA-bd_OB-fold"/>
</dbReference>
<proteinExistence type="predicted"/>
<evidence type="ECO:0000259" key="2">
    <source>
        <dbReference type="Pfam" id="PF12172"/>
    </source>
</evidence>
<organism evidence="3 4">
    <name type="scientific">Mycobacterium paraintracellulare</name>
    <dbReference type="NCBI Taxonomy" id="1138383"/>
    <lineage>
        <taxon>Bacteria</taxon>
        <taxon>Bacillati</taxon>
        <taxon>Actinomycetota</taxon>
        <taxon>Actinomycetes</taxon>
        <taxon>Mycobacteriales</taxon>
        <taxon>Mycobacteriaceae</taxon>
        <taxon>Mycobacterium</taxon>
        <taxon>Mycobacterium avium complex (MAC)</taxon>
    </lineage>
</organism>
<feature type="domain" description="ChsH2 rubredoxin-like zinc ribbon" evidence="2">
    <location>
        <begin position="21"/>
        <end position="56"/>
    </location>
</feature>
<reference evidence="3 4" key="1">
    <citation type="journal article" date="2019" name="Emerg. Microbes Infect.">
        <title>Comprehensive subspecies identification of 175 nontuberculous mycobacteria species based on 7547 genomic profiles.</title>
        <authorList>
            <person name="Matsumoto Y."/>
            <person name="Kinjo T."/>
            <person name="Motooka D."/>
            <person name="Nabeya D."/>
            <person name="Jung N."/>
            <person name="Uechi K."/>
            <person name="Horii T."/>
            <person name="Iida T."/>
            <person name="Fujita J."/>
            <person name="Nakamura S."/>
        </authorList>
    </citation>
    <scope>NUCLEOTIDE SEQUENCE [LARGE SCALE GENOMIC DNA]</scope>
    <source>
        <strain evidence="3 4">JCM 30622</strain>
    </source>
</reference>
<evidence type="ECO:0008006" key="5">
    <source>
        <dbReference type="Google" id="ProtNLM"/>
    </source>
</evidence>
<protein>
    <recommendedName>
        <fullName evidence="5">DNA-binding protein</fullName>
    </recommendedName>
</protein>
<name>A0ABN6AZU5_9MYCO</name>
<dbReference type="PANTHER" id="PTHR34075:SF5">
    <property type="entry name" value="BLR3430 PROTEIN"/>
    <property type="match status" value="1"/>
</dbReference>
<keyword evidence="4" id="KW-1185">Reference proteome</keyword>
<gene>
    <name evidence="3" type="ORF">MPRI_46840</name>
</gene>
<dbReference type="InterPro" id="IPR022002">
    <property type="entry name" value="ChsH2_Znr"/>
</dbReference>
<dbReference type="Gene3D" id="6.10.30.10">
    <property type="match status" value="1"/>
</dbReference>
<evidence type="ECO:0000313" key="3">
    <source>
        <dbReference type="EMBL" id="BBY72497.1"/>
    </source>
</evidence>
<dbReference type="Proteomes" id="UP000466578">
    <property type="component" value="Chromosome"/>
</dbReference>
<dbReference type="Pfam" id="PF01796">
    <property type="entry name" value="OB_ChsH2_C"/>
    <property type="match status" value="1"/>
</dbReference>
<evidence type="ECO:0000313" key="4">
    <source>
        <dbReference type="Proteomes" id="UP000466578"/>
    </source>
</evidence>
<sequence>MVTAVARADIPTIDAASASYWEAARQGRLLITECAACGKVHHYPRPFCPHCWSEDVHPVQASGFGTLYTYSTVYVNDLPPFKERLPYVAAIVELDEGPRLMTTIDGVEPDRLRVGMPVTALFRAVDEDDPESPYLTVFTPSEENQ</sequence>
<dbReference type="InterPro" id="IPR052513">
    <property type="entry name" value="Thioester_dehydratase-like"/>
</dbReference>
<evidence type="ECO:0000259" key="1">
    <source>
        <dbReference type="Pfam" id="PF01796"/>
    </source>
</evidence>
<dbReference type="InterPro" id="IPR002878">
    <property type="entry name" value="ChsH2_C"/>
</dbReference>